<evidence type="ECO:0000259" key="11">
    <source>
        <dbReference type="Pfam" id="PF13962"/>
    </source>
</evidence>
<dbReference type="Pfam" id="PF13962">
    <property type="entry name" value="PGG"/>
    <property type="match status" value="1"/>
</dbReference>
<keyword evidence="4" id="KW-0677">Repeat</keyword>
<feature type="repeat" description="ANK" evidence="8">
    <location>
        <begin position="131"/>
        <end position="157"/>
    </location>
</feature>
<dbReference type="SMART" id="SM00248">
    <property type="entry name" value="ANK"/>
    <property type="match status" value="8"/>
</dbReference>
<evidence type="ECO:0000256" key="1">
    <source>
        <dbReference type="ARBA" id="ARBA00004141"/>
    </source>
</evidence>
<keyword evidence="7 10" id="KW-0472">Membrane</keyword>
<protein>
    <submittedName>
        <fullName evidence="12">Protein ACCELERATED CELL DEATH 6-like</fullName>
    </submittedName>
</protein>
<feature type="transmembrane region" description="Helical" evidence="10">
    <location>
        <begin position="550"/>
        <end position="577"/>
    </location>
</feature>
<keyword evidence="3 10" id="KW-0812">Transmembrane</keyword>
<feature type="domain" description="PGG" evidence="11">
    <location>
        <begin position="504"/>
        <end position="612"/>
    </location>
</feature>
<dbReference type="Pfam" id="PF13857">
    <property type="entry name" value="Ank_5"/>
    <property type="match status" value="1"/>
</dbReference>
<feature type="transmembrane region" description="Helical" evidence="10">
    <location>
        <begin position="589"/>
        <end position="612"/>
    </location>
</feature>
<evidence type="ECO:0000256" key="8">
    <source>
        <dbReference type="PROSITE-ProRule" id="PRU00023"/>
    </source>
</evidence>
<dbReference type="InterPro" id="IPR036770">
    <property type="entry name" value="Ankyrin_rpt-contain_sf"/>
</dbReference>
<name>A0AAD7QHB6_QUISA</name>
<feature type="repeat" description="ANK" evidence="8">
    <location>
        <begin position="333"/>
        <end position="361"/>
    </location>
</feature>
<evidence type="ECO:0000256" key="5">
    <source>
        <dbReference type="ARBA" id="ARBA00022989"/>
    </source>
</evidence>
<feature type="repeat" description="ANK" evidence="8">
    <location>
        <begin position="299"/>
        <end position="331"/>
    </location>
</feature>
<dbReference type="InterPro" id="IPR002110">
    <property type="entry name" value="Ankyrin_rpt"/>
</dbReference>
<accession>A0AAD7QHB6</accession>
<dbReference type="EMBL" id="JARAOO010000001">
    <property type="protein sequence ID" value="KAJ7981448.1"/>
    <property type="molecule type" value="Genomic_DNA"/>
</dbReference>
<comment type="caution">
    <text evidence="12">The sequence shown here is derived from an EMBL/GenBank/DDBJ whole genome shotgun (WGS) entry which is preliminary data.</text>
</comment>
<dbReference type="PROSITE" id="PS50088">
    <property type="entry name" value="ANK_REPEAT"/>
    <property type="match status" value="4"/>
</dbReference>
<dbReference type="AlphaFoldDB" id="A0AAD7QHB6"/>
<dbReference type="PANTHER" id="PTHR24186">
    <property type="entry name" value="PROTEIN PHOSPHATASE 1 REGULATORY SUBUNIT"/>
    <property type="match status" value="1"/>
</dbReference>
<reference evidence="12 13" key="1">
    <citation type="journal article" date="2023" name="Science">
        <title>Elucidation of the pathway for biosynthesis of saponin adjuvants from the soapbark tree.</title>
        <authorList>
            <person name="Reed J."/>
            <person name="Orme A."/>
            <person name="El-Demerdash A."/>
            <person name="Owen C."/>
            <person name="Martin L.B.B."/>
            <person name="Misra R.C."/>
            <person name="Kikuchi S."/>
            <person name="Rejzek M."/>
            <person name="Martin A.C."/>
            <person name="Harkess A."/>
            <person name="Leebens-Mack J."/>
            <person name="Louveau T."/>
            <person name="Stephenson M.J."/>
            <person name="Osbourn A."/>
        </authorList>
    </citation>
    <scope>NUCLEOTIDE SEQUENCE [LARGE SCALE GENOMIC DNA]</scope>
    <source>
        <strain evidence="12">S10</strain>
    </source>
</reference>
<feature type="repeat" description="ANK" evidence="8">
    <location>
        <begin position="403"/>
        <end position="423"/>
    </location>
</feature>
<dbReference type="GO" id="GO:0005886">
    <property type="term" value="C:plasma membrane"/>
    <property type="evidence" value="ECO:0007669"/>
    <property type="project" value="UniProtKB-SubCell"/>
</dbReference>
<dbReference type="InterPro" id="IPR026961">
    <property type="entry name" value="PGG_dom"/>
</dbReference>
<feature type="transmembrane region" description="Helical" evidence="10">
    <location>
        <begin position="511"/>
        <end position="530"/>
    </location>
</feature>
<evidence type="ECO:0000313" key="12">
    <source>
        <dbReference type="EMBL" id="KAJ7981448.1"/>
    </source>
</evidence>
<feature type="compositionally biased region" description="Polar residues" evidence="9">
    <location>
        <begin position="31"/>
        <end position="52"/>
    </location>
</feature>
<dbReference type="Proteomes" id="UP001163823">
    <property type="component" value="Chromosome 1"/>
</dbReference>
<dbReference type="Pfam" id="PF12796">
    <property type="entry name" value="Ank_2"/>
    <property type="match status" value="1"/>
</dbReference>
<feature type="region of interest" description="Disordered" evidence="9">
    <location>
        <begin position="29"/>
        <end position="52"/>
    </location>
</feature>
<organism evidence="12 13">
    <name type="scientific">Quillaja saponaria</name>
    <name type="common">Soap bark tree</name>
    <dbReference type="NCBI Taxonomy" id="32244"/>
    <lineage>
        <taxon>Eukaryota</taxon>
        <taxon>Viridiplantae</taxon>
        <taxon>Streptophyta</taxon>
        <taxon>Embryophyta</taxon>
        <taxon>Tracheophyta</taxon>
        <taxon>Spermatophyta</taxon>
        <taxon>Magnoliopsida</taxon>
        <taxon>eudicotyledons</taxon>
        <taxon>Gunneridae</taxon>
        <taxon>Pentapetalae</taxon>
        <taxon>rosids</taxon>
        <taxon>fabids</taxon>
        <taxon>Fabales</taxon>
        <taxon>Quillajaceae</taxon>
        <taxon>Quillaja</taxon>
    </lineage>
</organism>
<keyword evidence="6 8" id="KW-0040">ANK repeat</keyword>
<gene>
    <name evidence="12" type="ORF">O6P43_000710</name>
</gene>
<evidence type="ECO:0000256" key="4">
    <source>
        <dbReference type="ARBA" id="ARBA00022737"/>
    </source>
</evidence>
<dbReference type="KEGG" id="qsa:O6P43_000710"/>
<evidence type="ECO:0000256" key="9">
    <source>
        <dbReference type="SAM" id="MobiDB-lite"/>
    </source>
</evidence>
<dbReference type="PROSITE" id="PS50297">
    <property type="entry name" value="ANK_REP_REGION"/>
    <property type="match status" value="3"/>
</dbReference>
<dbReference type="PANTHER" id="PTHR24186:SF46">
    <property type="entry name" value="PROTEIN ACCELERATED CELL DEATH 6-LIKE"/>
    <property type="match status" value="1"/>
</dbReference>
<evidence type="ECO:0000256" key="7">
    <source>
        <dbReference type="ARBA" id="ARBA00023136"/>
    </source>
</evidence>
<dbReference type="Pfam" id="PF13637">
    <property type="entry name" value="Ank_4"/>
    <property type="match status" value="1"/>
</dbReference>
<feature type="transmembrane region" description="Helical" evidence="10">
    <location>
        <begin position="655"/>
        <end position="671"/>
    </location>
</feature>
<evidence type="ECO:0000256" key="3">
    <source>
        <dbReference type="ARBA" id="ARBA00022692"/>
    </source>
</evidence>
<evidence type="ECO:0000313" key="13">
    <source>
        <dbReference type="Proteomes" id="UP001163823"/>
    </source>
</evidence>
<sequence length="672" mass="75271">MGVLDLKIELETSKLWEEINERIERLRKKSNQNVEQNPSTTSSSSVEEHGATQNPMDFDLYKATIKGDIYEFIDVLERVSTEKGLPLSAIFDQVSPLQNTYLHVAASFERDYIVAFIAHNFISLLTRGNSNGDTPLHVALRKGKVHTASLLCRYGGDTGYGFSPVGNGKTKFFDDRNNLTHLIRLKNKQGNTALHMAVTYRSNNEYYGWYAVRYLIELDPEYLPFSANKEGKSPFFLAVEAENLAIVDYMLTKLEDCTDLCHVLRGKSPINAALVRRNKGLLETMLNKLPVFIHSRFEEGDTPLSFAASIGYLEGVKYLVEKYSQAALETNQDGLLPIHVASRGGYVDILKKLLQHCPDLNELLTKKSENILHVAAKNGKVDVVNYILKSPELKMLLNEKDEDGNTPLHLAAMHWHPKVVSSLTWDNRISLKIVNDDGMTALDVSEAYLYMEKVAPFRKRLTGMTLKSAGAPKNFSGLNIEKLDTKSSLGHCQGQKPATSMEYSKDRVNTLLLMSTLVATITFAAGFTMPGGYNNTNPDQGMATMLHKHFFAVFLTCDSIAMYSSIIVAVALIWVQLGDLNLVLTSLRVSLPLLGLALAMMSLAFMAGVFLVVSRLVWLANLVLIMETIFLIIFLILFTPLFFPNTSSYRVMRYISYYNFCLLMWASGSYSD</sequence>
<evidence type="ECO:0000256" key="2">
    <source>
        <dbReference type="ARBA" id="ARBA00004413"/>
    </source>
</evidence>
<evidence type="ECO:0000256" key="6">
    <source>
        <dbReference type="ARBA" id="ARBA00023043"/>
    </source>
</evidence>
<feature type="transmembrane region" description="Helical" evidence="10">
    <location>
        <begin position="618"/>
        <end position="643"/>
    </location>
</feature>
<keyword evidence="13" id="KW-1185">Reference proteome</keyword>
<proteinExistence type="predicted"/>
<keyword evidence="5 10" id="KW-1133">Transmembrane helix</keyword>
<dbReference type="SUPFAM" id="SSF48403">
    <property type="entry name" value="Ankyrin repeat"/>
    <property type="match status" value="1"/>
</dbReference>
<dbReference type="Gene3D" id="1.25.40.20">
    <property type="entry name" value="Ankyrin repeat-containing domain"/>
    <property type="match status" value="2"/>
</dbReference>
<evidence type="ECO:0000256" key="10">
    <source>
        <dbReference type="SAM" id="Phobius"/>
    </source>
</evidence>
<comment type="subcellular location">
    <subcellularLocation>
        <location evidence="2">Cell membrane</location>
        <topology evidence="2">Peripheral membrane protein</topology>
        <orientation evidence="2">Cytoplasmic side</orientation>
    </subcellularLocation>
    <subcellularLocation>
        <location evidence="1">Membrane</location>
        <topology evidence="1">Multi-pass membrane protein</topology>
    </subcellularLocation>
</comment>